<dbReference type="GO" id="GO:0003824">
    <property type="term" value="F:catalytic activity"/>
    <property type="evidence" value="ECO:0007669"/>
    <property type="project" value="InterPro"/>
</dbReference>
<dbReference type="PANTHER" id="PTHR45398:SF1">
    <property type="entry name" value="ENZYME, PUTATIVE (JCVI)-RELATED"/>
    <property type="match status" value="1"/>
</dbReference>
<feature type="domain" description="Condensation" evidence="1">
    <location>
        <begin position="1"/>
        <end position="107"/>
    </location>
</feature>
<protein>
    <recommendedName>
        <fullName evidence="1">Condensation domain-containing protein</fullName>
    </recommendedName>
</protein>
<evidence type="ECO:0000259" key="1">
    <source>
        <dbReference type="Pfam" id="PF00668"/>
    </source>
</evidence>
<dbReference type="EMBL" id="JAHTGR010000170">
    <property type="protein sequence ID" value="MBV6325820.1"/>
    <property type="molecule type" value="Genomic_DNA"/>
</dbReference>
<accession>A0AA41HGR4</accession>
<reference evidence="2" key="1">
    <citation type="submission" date="2021-07" db="EMBL/GenBank/DDBJ databases">
        <title>Characterization of violacein-producing bacteria and related species.</title>
        <authorList>
            <person name="Wilson H.S."/>
            <person name="De Leon M.E."/>
        </authorList>
    </citation>
    <scope>NUCLEOTIDE SEQUENCE</scope>
    <source>
        <strain evidence="2">HSC-15S17</strain>
    </source>
</reference>
<dbReference type="RefSeq" id="WP_217946749.1">
    <property type="nucleotide sequence ID" value="NZ_JAHTGR010000170.1"/>
</dbReference>
<dbReference type="Pfam" id="PF00668">
    <property type="entry name" value="Condensation"/>
    <property type="match status" value="1"/>
</dbReference>
<dbReference type="InterPro" id="IPR001242">
    <property type="entry name" value="Condensation_dom"/>
</dbReference>
<evidence type="ECO:0000313" key="3">
    <source>
        <dbReference type="Proteomes" id="UP001155901"/>
    </source>
</evidence>
<dbReference type="PANTHER" id="PTHR45398">
    <property type="match status" value="1"/>
</dbReference>
<organism evidence="2 3">
    <name type="scientific">Duganella violaceipulchra</name>
    <dbReference type="NCBI Taxonomy" id="2849652"/>
    <lineage>
        <taxon>Bacteria</taxon>
        <taxon>Pseudomonadati</taxon>
        <taxon>Pseudomonadota</taxon>
        <taxon>Betaproteobacteria</taxon>
        <taxon>Burkholderiales</taxon>
        <taxon>Oxalobacteraceae</taxon>
        <taxon>Telluria group</taxon>
        <taxon>Duganella</taxon>
    </lineage>
</organism>
<name>A0AA41HGR4_9BURK</name>
<feature type="non-terminal residue" evidence="2">
    <location>
        <position position="107"/>
    </location>
</feature>
<dbReference type="AlphaFoldDB" id="A0AA41HGR4"/>
<gene>
    <name evidence="2" type="ORF">KVP70_33540</name>
</gene>
<proteinExistence type="predicted"/>
<feature type="non-terminal residue" evidence="2">
    <location>
        <position position="1"/>
    </location>
</feature>
<dbReference type="Proteomes" id="UP001155901">
    <property type="component" value="Unassembled WGS sequence"/>
</dbReference>
<evidence type="ECO:0000313" key="2">
    <source>
        <dbReference type="EMBL" id="MBV6325820.1"/>
    </source>
</evidence>
<comment type="caution">
    <text evidence="2">The sequence shown here is derived from an EMBL/GenBank/DDBJ whole genome shotgun (WGS) entry which is preliminary data.</text>
</comment>
<sequence>HGSTLFMTLLAGWSILLARLSGQSDIVIGTPVANRQRSEIEALIGFFVNTLALRVQLADDPSVAALLAQVKDSTLGAYAHQDVPFEQVVEALQPPRSMSHSPLFQVM</sequence>